<keyword evidence="3" id="KW-1185">Reference proteome</keyword>
<accession>A0A4R1M6N2</accession>
<comment type="caution">
    <text evidence="2">The sequence shown here is derived from an EMBL/GenBank/DDBJ whole genome shotgun (WGS) entry which is preliminary data.</text>
</comment>
<dbReference type="Proteomes" id="UP000294545">
    <property type="component" value="Unassembled WGS sequence"/>
</dbReference>
<feature type="transmembrane region" description="Helical" evidence="1">
    <location>
        <begin position="9"/>
        <end position="29"/>
    </location>
</feature>
<keyword evidence="1" id="KW-1133">Transmembrane helix</keyword>
<sequence>MDPKVLKYLVLLNQIALVMMIPILFGIFFGKWLDEKLNANGIVTVIFIILGLMAAMRNLFVITTKFFNKDS</sequence>
<feature type="transmembrane region" description="Helical" evidence="1">
    <location>
        <begin position="41"/>
        <end position="60"/>
    </location>
</feature>
<keyword evidence="1" id="KW-0812">Transmembrane</keyword>
<proteinExistence type="predicted"/>
<name>A0A4R1M6N2_9FIRM</name>
<evidence type="ECO:0000313" key="2">
    <source>
        <dbReference type="EMBL" id="TCK87908.1"/>
    </source>
</evidence>
<protein>
    <submittedName>
        <fullName evidence="2">Putative F0F1-ATPase subunit (Ca2+/Mg2+ transporter)</fullName>
    </submittedName>
</protein>
<evidence type="ECO:0000313" key="3">
    <source>
        <dbReference type="Proteomes" id="UP000294545"/>
    </source>
</evidence>
<dbReference type="Pfam" id="PF09527">
    <property type="entry name" value="ATPase_gene1"/>
    <property type="match status" value="1"/>
</dbReference>
<organism evidence="2 3">
    <name type="scientific">Natranaerovirga hydrolytica</name>
    <dbReference type="NCBI Taxonomy" id="680378"/>
    <lineage>
        <taxon>Bacteria</taxon>
        <taxon>Bacillati</taxon>
        <taxon>Bacillota</taxon>
        <taxon>Clostridia</taxon>
        <taxon>Lachnospirales</taxon>
        <taxon>Natranaerovirgaceae</taxon>
        <taxon>Natranaerovirga</taxon>
    </lineage>
</organism>
<dbReference type="RefSeq" id="WP_132283401.1">
    <property type="nucleotide sequence ID" value="NZ_SMGQ01000018.1"/>
</dbReference>
<dbReference type="OrthoDB" id="1708087at2"/>
<dbReference type="InterPro" id="IPR032820">
    <property type="entry name" value="ATPase_put"/>
</dbReference>
<gene>
    <name evidence="2" type="ORF">EDC19_2752</name>
</gene>
<dbReference type="AlphaFoldDB" id="A0A4R1M6N2"/>
<evidence type="ECO:0000256" key="1">
    <source>
        <dbReference type="SAM" id="Phobius"/>
    </source>
</evidence>
<reference evidence="2 3" key="1">
    <citation type="submission" date="2019-03" db="EMBL/GenBank/DDBJ databases">
        <title>Genomic Encyclopedia of Type Strains, Phase IV (KMG-IV): sequencing the most valuable type-strain genomes for metagenomic binning, comparative biology and taxonomic classification.</title>
        <authorList>
            <person name="Goeker M."/>
        </authorList>
    </citation>
    <scope>NUCLEOTIDE SEQUENCE [LARGE SCALE GENOMIC DNA]</scope>
    <source>
        <strain evidence="2 3">DSM 24176</strain>
    </source>
</reference>
<dbReference type="EMBL" id="SMGQ01000018">
    <property type="protein sequence ID" value="TCK87908.1"/>
    <property type="molecule type" value="Genomic_DNA"/>
</dbReference>
<keyword evidence="1" id="KW-0472">Membrane</keyword>